<comment type="caution">
    <text evidence="1">The sequence shown here is derived from an EMBL/GenBank/DDBJ whole genome shotgun (WGS) entry which is preliminary data.</text>
</comment>
<gene>
    <name evidence="1" type="ORF">J512_0406</name>
</gene>
<evidence type="ECO:0000313" key="2">
    <source>
        <dbReference type="Proteomes" id="UP000020595"/>
    </source>
</evidence>
<organism evidence="1 2">
    <name type="scientific">Acinetobacter baumannii (strain 1295743)</name>
    <dbReference type="NCBI Taxonomy" id="1310613"/>
    <lineage>
        <taxon>Bacteria</taxon>
        <taxon>Pseudomonadati</taxon>
        <taxon>Pseudomonadota</taxon>
        <taxon>Gammaproteobacteria</taxon>
        <taxon>Moraxellales</taxon>
        <taxon>Moraxellaceae</taxon>
        <taxon>Acinetobacter</taxon>
        <taxon>Acinetobacter calcoaceticus/baumannii complex</taxon>
    </lineage>
</organism>
<proteinExistence type="predicted"/>
<dbReference type="PATRIC" id="fig|1310613.3.peg.390"/>
<dbReference type="Proteomes" id="UP000020595">
    <property type="component" value="Unassembled WGS sequence"/>
</dbReference>
<evidence type="ECO:0000313" key="1">
    <source>
        <dbReference type="EMBL" id="EXB07585.1"/>
    </source>
</evidence>
<accession>A0A009HXB2</accession>
<sequence length="37" mass="4404">MDVKREFRQTSYFIPALLLKAKIIFVDGQNHQNLKKL</sequence>
<dbReference type="AlphaFoldDB" id="A0A009HXB2"/>
<protein>
    <submittedName>
        <fullName evidence="1">Uncharacterized protein</fullName>
    </submittedName>
</protein>
<reference evidence="1 2" key="1">
    <citation type="submission" date="2014-02" db="EMBL/GenBank/DDBJ databases">
        <title>Comparative genomics and transcriptomics to identify genetic mechanisms underlying the emergence of carbapenem resistant Acinetobacter baumannii (CRAb).</title>
        <authorList>
            <person name="Harris A.D."/>
            <person name="Johnson K.J."/>
            <person name="George J."/>
            <person name="Shefchek K."/>
            <person name="Daugherty S.C."/>
            <person name="Parankush S."/>
            <person name="Sadzewicz L."/>
            <person name="Tallon L."/>
            <person name="Sengamalay N."/>
            <person name="Hazen T.H."/>
            <person name="Rasko D.A."/>
        </authorList>
    </citation>
    <scope>NUCLEOTIDE SEQUENCE [LARGE SCALE GENOMIC DNA]</scope>
    <source>
        <strain evidence="1 2">1295743</strain>
    </source>
</reference>
<name>A0A009HXB2_ACIB9</name>
<dbReference type="EMBL" id="JEWH01000002">
    <property type="protein sequence ID" value="EXB07585.1"/>
    <property type="molecule type" value="Genomic_DNA"/>
</dbReference>